<evidence type="ECO:0000313" key="1">
    <source>
        <dbReference type="EMBL" id="UUX34896.1"/>
    </source>
</evidence>
<evidence type="ECO:0000313" key="2">
    <source>
        <dbReference type="Proteomes" id="UP001315967"/>
    </source>
</evidence>
<protein>
    <submittedName>
        <fullName evidence="1">Uncharacterized protein</fullName>
    </submittedName>
</protein>
<name>A0ABY5P839_9LACT</name>
<keyword evidence="2" id="KW-1185">Reference proteome</keyword>
<sequence>MLSFKRLIEDNYKHEIETQIILLLKENPRKFGLAYYNRSDFKEIELINLVIARIFINDYKPNELELIIQVRMTGLVTVEADDWWEHFTPWANLHAFFKIDEERHEMGTLSYSRYKKTNTPYPLDDYLVPVISREQREDTAERLLEIYYKEVLEDELALDPEVLCSRLNLEFLPLPWMNKIVGFADKSIFENRLYQP</sequence>
<gene>
    <name evidence="1" type="ORF">NRE15_04415</name>
</gene>
<proteinExistence type="predicted"/>
<reference evidence="1 2" key="1">
    <citation type="submission" date="2022-08" db="EMBL/GenBank/DDBJ databases">
        <title>Aerococcaceae sp. nov isolated from spoiled eye mask.</title>
        <authorList>
            <person name="Zhou G."/>
            <person name="Xie X.-B."/>
            <person name="Shi Q.-S."/>
            <person name="Wang Y.-S."/>
            <person name="Wen X."/>
            <person name="Peng H."/>
            <person name="Yang X.-J."/>
            <person name="Tao H.-B."/>
            <person name="Huang X.-M."/>
        </authorList>
    </citation>
    <scope>NUCLEOTIDE SEQUENCE [LARGE SCALE GENOMIC DNA]</scope>
    <source>
        <strain evidence="2">DM20194951</strain>
    </source>
</reference>
<dbReference type="RefSeq" id="WP_313794388.1">
    <property type="nucleotide sequence ID" value="NZ_CP102453.1"/>
</dbReference>
<accession>A0ABY5P839</accession>
<organism evidence="1 2">
    <name type="scientific">Fundicoccus culcitae</name>
    <dbReference type="NCBI Taxonomy" id="2969821"/>
    <lineage>
        <taxon>Bacteria</taxon>
        <taxon>Bacillati</taxon>
        <taxon>Bacillota</taxon>
        <taxon>Bacilli</taxon>
        <taxon>Lactobacillales</taxon>
        <taxon>Aerococcaceae</taxon>
        <taxon>Fundicoccus</taxon>
    </lineage>
</organism>
<dbReference type="EMBL" id="CP102453">
    <property type="protein sequence ID" value="UUX34896.1"/>
    <property type="molecule type" value="Genomic_DNA"/>
</dbReference>
<dbReference type="Proteomes" id="UP001315967">
    <property type="component" value="Chromosome"/>
</dbReference>